<dbReference type="AlphaFoldDB" id="A0A2K3L697"/>
<comment type="caution">
    <text evidence="11">The sequence shown here is derived from an EMBL/GenBank/DDBJ whole genome shotgun (WGS) entry which is preliminary data.</text>
</comment>
<keyword evidence="4" id="KW-0964">Secreted</keyword>
<dbReference type="Proteomes" id="UP000236291">
    <property type="component" value="Unassembled WGS sequence"/>
</dbReference>
<keyword evidence="10" id="KW-0732">Signal</keyword>
<evidence type="ECO:0000256" key="8">
    <source>
        <dbReference type="RuleBase" id="RU361169"/>
    </source>
</evidence>
<comment type="subcellular location">
    <subcellularLocation>
        <location evidence="1">Secreted</location>
        <location evidence="1">Cell wall</location>
    </subcellularLocation>
</comment>
<evidence type="ECO:0000256" key="7">
    <source>
        <dbReference type="ARBA" id="ARBA00023316"/>
    </source>
</evidence>
<feature type="region of interest" description="Disordered" evidence="9">
    <location>
        <begin position="28"/>
        <end position="72"/>
    </location>
</feature>
<protein>
    <submittedName>
        <fullName evidence="11">Polygalacturonase</fullName>
    </submittedName>
</protein>
<comment type="similarity">
    <text evidence="2 8">Belongs to the glycosyl hydrolase 28 family.</text>
</comment>
<accession>A0A2K3L697</accession>
<dbReference type="GO" id="GO:0071555">
    <property type="term" value="P:cell wall organization"/>
    <property type="evidence" value="ECO:0007669"/>
    <property type="project" value="UniProtKB-KW"/>
</dbReference>
<reference evidence="11 12" key="2">
    <citation type="journal article" date="2017" name="Front. Plant Sci.">
        <title>Gene Classification and Mining of Molecular Markers Useful in Red Clover (Trifolium pratense) Breeding.</title>
        <authorList>
            <person name="Istvanek J."/>
            <person name="Dluhosova J."/>
            <person name="Dluhos P."/>
            <person name="Patkova L."/>
            <person name="Nedelnik J."/>
            <person name="Repkova J."/>
        </authorList>
    </citation>
    <scope>NUCLEOTIDE SEQUENCE [LARGE SCALE GENOMIC DNA]</scope>
    <source>
        <strain evidence="12">cv. Tatra</strain>
        <tissue evidence="11">Young leaves</tissue>
    </source>
</reference>
<evidence type="ECO:0000256" key="1">
    <source>
        <dbReference type="ARBA" id="ARBA00004191"/>
    </source>
</evidence>
<keyword evidence="6 8" id="KW-0326">Glycosidase</keyword>
<evidence type="ECO:0000256" key="5">
    <source>
        <dbReference type="ARBA" id="ARBA00022801"/>
    </source>
</evidence>
<dbReference type="InterPro" id="IPR000743">
    <property type="entry name" value="Glyco_hydro_28"/>
</dbReference>
<evidence type="ECO:0000313" key="11">
    <source>
        <dbReference type="EMBL" id="PNX74062.1"/>
    </source>
</evidence>
<evidence type="ECO:0000256" key="6">
    <source>
        <dbReference type="ARBA" id="ARBA00023295"/>
    </source>
</evidence>
<proteinExistence type="inferred from homology"/>
<sequence length="193" mass="21296">MEFIHGLYILLITLTLFNHNLRNVEGRNHLHTKQRKVTTPAPSESSNEPTNTSNSSPSVPSDPYPNDPRDSSSDCVFDVRSFGAIGDGSCDDTLAFKKAWKAACAVESGVLLVPENYTFKITSTIFSGPCKPGLVFQVDGMLMAPDGPDSWPEADSRSQWLVFYKLDQMSLNGTGTIEGNGDQWWDLPCKPHR</sequence>
<evidence type="ECO:0000313" key="12">
    <source>
        <dbReference type="Proteomes" id="UP000236291"/>
    </source>
</evidence>
<dbReference type="Gene3D" id="2.160.20.10">
    <property type="entry name" value="Single-stranded right-handed beta-helix, Pectin lyase-like"/>
    <property type="match status" value="1"/>
</dbReference>
<evidence type="ECO:0000256" key="10">
    <source>
        <dbReference type="SAM" id="SignalP"/>
    </source>
</evidence>
<dbReference type="InterPro" id="IPR011050">
    <property type="entry name" value="Pectin_lyase_fold/virulence"/>
</dbReference>
<organism evidence="11 12">
    <name type="scientific">Trifolium pratense</name>
    <name type="common">Red clover</name>
    <dbReference type="NCBI Taxonomy" id="57577"/>
    <lineage>
        <taxon>Eukaryota</taxon>
        <taxon>Viridiplantae</taxon>
        <taxon>Streptophyta</taxon>
        <taxon>Embryophyta</taxon>
        <taxon>Tracheophyta</taxon>
        <taxon>Spermatophyta</taxon>
        <taxon>Magnoliopsida</taxon>
        <taxon>eudicotyledons</taxon>
        <taxon>Gunneridae</taxon>
        <taxon>Pentapetalae</taxon>
        <taxon>rosids</taxon>
        <taxon>fabids</taxon>
        <taxon>Fabales</taxon>
        <taxon>Fabaceae</taxon>
        <taxon>Papilionoideae</taxon>
        <taxon>50 kb inversion clade</taxon>
        <taxon>NPAAA clade</taxon>
        <taxon>Hologalegina</taxon>
        <taxon>IRL clade</taxon>
        <taxon>Trifolieae</taxon>
        <taxon>Trifolium</taxon>
    </lineage>
</organism>
<keyword evidence="3" id="KW-0134">Cell wall</keyword>
<evidence type="ECO:0000256" key="2">
    <source>
        <dbReference type="ARBA" id="ARBA00008834"/>
    </source>
</evidence>
<evidence type="ECO:0000256" key="3">
    <source>
        <dbReference type="ARBA" id="ARBA00022512"/>
    </source>
</evidence>
<name>A0A2K3L697_TRIPR</name>
<dbReference type="STRING" id="57577.A0A2K3L697"/>
<dbReference type="PANTHER" id="PTHR31375">
    <property type="match status" value="1"/>
</dbReference>
<feature type="compositionally biased region" description="Low complexity" evidence="9">
    <location>
        <begin position="42"/>
        <end position="59"/>
    </location>
</feature>
<evidence type="ECO:0000256" key="4">
    <source>
        <dbReference type="ARBA" id="ARBA00022525"/>
    </source>
</evidence>
<feature type="non-terminal residue" evidence="11">
    <location>
        <position position="193"/>
    </location>
</feature>
<dbReference type="EMBL" id="ASHM01026960">
    <property type="protein sequence ID" value="PNX74062.1"/>
    <property type="molecule type" value="Genomic_DNA"/>
</dbReference>
<dbReference type="GO" id="GO:0004650">
    <property type="term" value="F:polygalacturonase activity"/>
    <property type="evidence" value="ECO:0007669"/>
    <property type="project" value="InterPro"/>
</dbReference>
<dbReference type="GO" id="GO:0005975">
    <property type="term" value="P:carbohydrate metabolic process"/>
    <property type="evidence" value="ECO:0007669"/>
    <property type="project" value="InterPro"/>
</dbReference>
<reference evidence="11 12" key="1">
    <citation type="journal article" date="2014" name="Am. J. Bot.">
        <title>Genome assembly and annotation for red clover (Trifolium pratense; Fabaceae).</title>
        <authorList>
            <person name="Istvanek J."/>
            <person name="Jaros M."/>
            <person name="Krenek A."/>
            <person name="Repkova J."/>
        </authorList>
    </citation>
    <scope>NUCLEOTIDE SEQUENCE [LARGE SCALE GENOMIC DNA]</scope>
    <source>
        <strain evidence="12">cv. Tatra</strain>
        <tissue evidence="11">Young leaves</tissue>
    </source>
</reference>
<feature type="chain" id="PRO_5014436575" evidence="10">
    <location>
        <begin position="27"/>
        <end position="193"/>
    </location>
</feature>
<keyword evidence="5 8" id="KW-0378">Hydrolase</keyword>
<keyword evidence="7" id="KW-0961">Cell wall biogenesis/degradation</keyword>
<dbReference type="InterPro" id="IPR012334">
    <property type="entry name" value="Pectin_lyas_fold"/>
</dbReference>
<gene>
    <name evidence="11" type="ORF">L195_g029973</name>
</gene>
<dbReference type="Pfam" id="PF00295">
    <property type="entry name" value="Glyco_hydro_28"/>
    <property type="match status" value="1"/>
</dbReference>
<evidence type="ECO:0000256" key="9">
    <source>
        <dbReference type="SAM" id="MobiDB-lite"/>
    </source>
</evidence>
<feature type="signal peptide" evidence="10">
    <location>
        <begin position="1"/>
        <end position="26"/>
    </location>
</feature>
<dbReference type="SUPFAM" id="SSF51126">
    <property type="entry name" value="Pectin lyase-like"/>
    <property type="match status" value="1"/>
</dbReference>